<dbReference type="EMBL" id="KV745062">
    <property type="protein sequence ID" value="OCK78386.1"/>
    <property type="molecule type" value="Genomic_DNA"/>
</dbReference>
<dbReference type="Proteomes" id="UP000250266">
    <property type="component" value="Unassembled WGS sequence"/>
</dbReference>
<evidence type="ECO:0000313" key="4">
    <source>
        <dbReference type="Proteomes" id="UP000250266"/>
    </source>
</evidence>
<gene>
    <name evidence="3" type="ORF">K432DRAFT_268589</name>
</gene>
<dbReference type="OrthoDB" id="5336600at2759"/>
<dbReference type="Gene3D" id="3.40.50.720">
    <property type="entry name" value="NAD(P)-binding Rossmann-like Domain"/>
    <property type="match status" value="1"/>
</dbReference>
<organism evidence="3 4">
    <name type="scientific">Lepidopterella palustris CBS 459.81</name>
    <dbReference type="NCBI Taxonomy" id="1314670"/>
    <lineage>
        <taxon>Eukaryota</taxon>
        <taxon>Fungi</taxon>
        <taxon>Dikarya</taxon>
        <taxon>Ascomycota</taxon>
        <taxon>Pezizomycotina</taxon>
        <taxon>Dothideomycetes</taxon>
        <taxon>Pleosporomycetidae</taxon>
        <taxon>Mytilinidiales</taxon>
        <taxon>Argynnaceae</taxon>
        <taxon>Lepidopterella</taxon>
    </lineage>
</organism>
<dbReference type="GO" id="GO:0016491">
    <property type="term" value="F:oxidoreductase activity"/>
    <property type="evidence" value="ECO:0007669"/>
    <property type="project" value="UniProtKB-KW"/>
</dbReference>
<dbReference type="InterPro" id="IPR036291">
    <property type="entry name" value="NAD(P)-bd_dom_sf"/>
</dbReference>
<keyword evidence="4" id="KW-1185">Reference proteome</keyword>
<accession>A0A8E2E750</accession>
<reference evidence="3 4" key="1">
    <citation type="journal article" date="2016" name="Nat. Commun.">
        <title>Ectomycorrhizal ecology is imprinted in the genome of the dominant symbiotic fungus Cenococcum geophilum.</title>
        <authorList>
            <consortium name="DOE Joint Genome Institute"/>
            <person name="Peter M."/>
            <person name="Kohler A."/>
            <person name="Ohm R.A."/>
            <person name="Kuo A."/>
            <person name="Krutzmann J."/>
            <person name="Morin E."/>
            <person name="Arend M."/>
            <person name="Barry K.W."/>
            <person name="Binder M."/>
            <person name="Choi C."/>
            <person name="Clum A."/>
            <person name="Copeland A."/>
            <person name="Grisel N."/>
            <person name="Haridas S."/>
            <person name="Kipfer T."/>
            <person name="LaButti K."/>
            <person name="Lindquist E."/>
            <person name="Lipzen A."/>
            <person name="Maire R."/>
            <person name="Meier B."/>
            <person name="Mihaltcheva S."/>
            <person name="Molinier V."/>
            <person name="Murat C."/>
            <person name="Poggeler S."/>
            <person name="Quandt C.A."/>
            <person name="Sperisen C."/>
            <person name="Tritt A."/>
            <person name="Tisserant E."/>
            <person name="Crous P.W."/>
            <person name="Henrissat B."/>
            <person name="Nehls U."/>
            <person name="Egli S."/>
            <person name="Spatafora J.W."/>
            <person name="Grigoriev I.V."/>
            <person name="Martin F.M."/>
        </authorList>
    </citation>
    <scope>NUCLEOTIDE SEQUENCE [LARGE SCALE GENOMIC DNA]</scope>
    <source>
        <strain evidence="3 4">CBS 459.81</strain>
    </source>
</reference>
<dbReference type="AlphaFoldDB" id="A0A8E2E750"/>
<dbReference type="PANTHER" id="PTHR43669">
    <property type="entry name" value="5-KETO-D-GLUCONATE 5-REDUCTASE"/>
    <property type="match status" value="1"/>
</dbReference>
<proteinExistence type="inferred from homology"/>
<dbReference type="PANTHER" id="PTHR43669:SF4">
    <property type="entry name" value="SHORT-CHAIN DEHYDROGENASE"/>
    <property type="match status" value="1"/>
</dbReference>
<dbReference type="SUPFAM" id="SSF51735">
    <property type="entry name" value="NAD(P)-binding Rossmann-fold domains"/>
    <property type="match status" value="1"/>
</dbReference>
<name>A0A8E2E750_9PEZI</name>
<evidence type="ECO:0000256" key="1">
    <source>
        <dbReference type="ARBA" id="ARBA00006484"/>
    </source>
</evidence>
<evidence type="ECO:0000256" key="2">
    <source>
        <dbReference type="ARBA" id="ARBA00023002"/>
    </source>
</evidence>
<evidence type="ECO:0000313" key="3">
    <source>
        <dbReference type="EMBL" id="OCK78386.1"/>
    </source>
</evidence>
<comment type="similarity">
    <text evidence="1">Belongs to the short-chain dehydrogenases/reductases (SDR) family.</text>
</comment>
<evidence type="ECO:0008006" key="5">
    <source>
        <dbReference type="Google" id="ProtNLM"/>
    </source>
</evidence>
<sequence length="224" mass="24117">VLLFFGAGLNVGLSVMSKFRTEGYKTVAVARTAKEEFKNAADMVIAADMSEEPSQVARIFEEVTHKIGTPTVVVYNGKRNSLHNGSDPLTVSPSDFAKDLAVNATSAYAAAAAFAALPSTSHPKVFIYTGNMQFSVIVDQTVSLGAGKNAMYYVIETAANIYGKAGKGQKGFWYVADERTEKGESVMGAISGPAHAEFFWELVNLKEQGPWNGTFVMGKGYKDF</sequence>
<protein>
    <recommendedName>
        <fullName evidence="5">NAD(P)-binding protein</fullName>
    </recommendedName>
</protein>
<keyword evidence="2" id="KW-0560">Oxidoreductase</keyword>
<feature type="non-terminal residue" evidence="3">
    <location>
        <position position="224"/>
    </location>
</feature>
<feature type="non-terminal residue" evidence="3">
    <location>
        <position position="1"/>
    </location>
</feature>